<dbReference type="PANTHER" id="PTHR32089">
    <property type="entry name" value="METHYL-ACCEPTING CHEMOTAXIS PROTEIN MCPB"/>
    <property type="match status" value="1"/>
</dbReference>
<dbReference type="PRINTS" id="PR00260">
    <property type="entry name" value="CHEMTRNSDUCR"/>
</dbReference>
<dbReference type="PROSITE" id="PS50111">
    <property type="entry name" value="CHEMOTAXIS_TRANSDUC_2"/>
    <property type="match status" value="1"/>
</dbReference>
<keyword evidence="13" id="KW-1185">Reference proteome</keyword>
<keyword evidence="5 10" id="KW-1133">Transmembrane helix</keyword>
<proteinExistence type="inferred from homology"/>
<evidence type="ECO:0000256" key="10">
    <source>
        <dbReference type="SAM" id="Phobius"/>
    </source>
</evidence>
<feature type="transmembrane region" description="Helical" evidence="10">
    <location>
        <begin position="27"/>
        <end position="48"/>
    </location>
</feature>
<accession>A0A385Z007</accession>
<gene>
    <name evidence="12" type="ORF">D3880_01680</name>
</gene>
<protein>
    <submittedName>
        <fullName evidence="12">Methyl-accepting chemotaxis protein</fullName>
    </submittedName>
</protein>
<comment type="similarity">
    <text evidence="8">Belongs to the methyl-accepting chemotaxis (MCP) protein family.</text>
</comment>
<dbReference type="Pfam" id="PF00015">
    <property type="entry name" value="MCPsignal"/>
    <property type="match status" value="1"/>
</dbReference>
<evidence type="ECO:0000259" key="11">
    <source>
        <dbReference type="PROSITE" id="PS50111"/>
    </source>
</evidence>
<dbReference type="GO" id="GO:0004888">
    <property type="term" value="F:transmembrane signaling receptor activity"/>
    <property type="evidence" value="ECO:0007669"/>
    <property type="project" value="InterPro"/>
</dbReference>
<dbReference type="EMBL" id="CP032419">
    <property type="protein sequence ID" value="AYC31173.1"/>
    <property type="molecule type" value="Genomic_DNA"/>
</dbReference>
<dbReference type="AlphaFoldDB" id="A0A385Z007"/>
<evidence type="ECO:0000256" key="7">
    <source>
        <dbReference type="ARBA" id="ARBA00023224"/>
    </source>
</evidence>
<comment type="subcellular location">
    <subcellularLocation>
        <location evidence="1">Cell membrane</location>
    </subcellularLocation>
</comment>
<sequence length="579" mass="61842">MSAYESLPAFAPVHAARPVRLGGHLSASALSLALLVCQLLGAGLLLFVAEGPLRLLAALLGVVGVALALWVRRPNADLQQLVHSLAAANGERLDLSHDLQVAPGSPCAEVAEHYNRLLARLRQMVGEVQQRSLSISLASAQGRLMAEQAAANAGRQEEFSELVFHSSEQSATAVQEVSLRTTSIAQVNERNLEVARSSQQEMAEVSRQIAGISETMEAFKDEVGQLQNSSASIRGILGTVLDFAAQTNMLALNAAIEAARAGEQGRGFAVVADEVRNLASKVGAAADQIQGLLQQMSEAVSGAGESSASMIERSAQAGVSVKAAAAQFEHMVRDFESANDDLLMVSSALEELSVTNRESHQHSIGIRELGLKISESMRQSFSQADVLRVDSNHASQLLGSFRLGHGQLEATCDQLRDYAARIRASMERLLDQGVDLFDGNYKAIPNSFPAKHEVSWARPLREALQELVDEAGRIPGMVSLIPINSRGYVAVNRTEVSQAPTGNPQVDAQKSRFMLFSVTDKHDLDNIANCRRLGLGSITLPNGMVALATFLPLTLRGRHWGAVGAVVLPQAMGVTPAAH</sequence>
<feature type="transmembrane region" description="Helical" evidence="10">
    <location>
        <begin position="55"/>
        <end position="71"/>
    </location>
</feature>
<keyword evidence="2" id="KW-1003">Cell membrane</keyword>
<keyword evidence="6 10" id="KW-0472">Membrane</keyword>
<dbReference type="OrthoDB" id="2489132at2"/>
<evidence type="ECO:0000256" key="5">
    <source>
        <dbReference type="ARBA" id="ARBA00022989"/>
    </source>
</evidence>
<evidence type="ECO:0000256" key="4">
    <source>
        <dbReference type="ARBA" id="ARBA00022692"/>
    </source>
</evidence>
<dbReference type="InterPro" id="IPR004089">
    <property type="entry name" value="MCPsignal_dom"/>
</dbReference>
<organism evidence="12 13">
    <name type="scientific">Pseudomonas cavernae</name>
    <dbReference type="NCBI Taxonomy" id="2320867"/>
    <lineage>
        <taxon>Bacteria</taxon>
        <taxon>Pseudomonadati</taxon>
        <taxon>Pseudomonadota</taxon>
        <taxon>Gammaproteobacteria</taxon>
        <taxon>Pseudomonadales</taxon>
        <taxon>Pseudomonadaceae</taxon>
        <taxon>Pseudomonas</taxon>
    </lineage>
</organism>
<dbReference type="SUPFAM" id="SSF58104">
    <property type="entry name" value="Methyl-accepting chemotaxis protein (MCP) signaling domain"/>
    <property type="match status" value="1"/>
</dbReference>
<dbReference type="KEGG" id="pcav:D3880_01680"/>
<dbReference type="Gene3D" id="1.10.287.950">
    <property type="entry name" value="Methyl-accepting chemotaxis protein"/>
    <property type="match status" value="1"/>
</dbReference>
<dbReference type="PANTHER" id="PTHR32089:SF112">
    <property type="entry name" value="LYSOZYME-LIKE PROTEIN-RELATED"/>
    <property type="match status" value="1"/>
</dbReference>
<keyword evidence="3" id="KW-0488">Methylation</keyword>
<evidence type="ECO:0000256" key="6">
    <source>
        <dbReference type="ARBA" id="ARBA00023136"/>
    </source>
</evidence>
<dbReference type="GO" id="GO:0007165">
    <property type="term" value="P:signal transduction"/>
    <property type="evidence" value="ECO:0007669"/>
    <property type="project" value="UniProtKB-KW"/>
</dbReference>
<dbReference type="InterPro" id="IPR004090">
    <property type="entry name" value="Chemotax_Me-accpt_rcpt"/>
</dbReference>
<dbReference type="GO" id="GO:0006935">
    <property type="term" value="P:chemotaxis"/>
    <property type="evidence" value="ECO:0007669"/>
    <property type="project" value="InterPro"/>
</dbReference>
<evidence type="ECO:0000256" key="9">
    <source>
        <dbReference type="PROSITE-ProRule" id="PRU00284"/>
    </source>
</evidence>
<keyword evidence="7 9" id="KW-0807">Transducer</keyword>
<reference evidence="13" key="1">
    <citation type="submission" date="2018-09" db="EMBL/GenBank/DDBJ databases">
        <authorList>
            <person name="Zhu H."/>
        </authorList>
    </citation>
    <scope>NUCLEOTIDE SEQUENCE [LARGE SCALE GENOMIC DNA]</scope>
    <source>
        <strain evidence="13">K2W31S-8</strain>
    </source>
</reference>
<name>A0A385Z007_9PSED</name>
<keyword evidence="4 10" id="KW-0812">Transmembrane</keyword>
<evidence type="ECO:0000313" key="12">
    <source>
        <dbReference type="EMBL" id="AYC31173.1"/>
    </source>
</evidence>
<dbReference type="Proteomes" id="UP000265560">
    <property type="component" value="Chromosome"/>
</dbReference>
<evidence type="ECO:0000313" key="13">
    <source>
        <dbReference type="Proteomes" id="UP000265560"/>
    </source>
</evidence>
<dbReference type="SMART" id="SM00283">
    <property type="entry name" value="MA"/>
    <property type="match status" value="1"/>
</dbReference>
<dbReference type="GO" id="GO:0005886">
    <property type="term" value="C:plasma membrane"/>
    <property type="evidence" value="ECO:0007669"/>
    <property type="project" value="UniProtKB-SubCell"/>
</dbReference>
<evidence type="ECO:0000256" key="3">
    <source>
        <dbReference type="ARBA" id="ARBA00022481"/>
    </source>
</evidence>
<evidence type="ECO:0000256" key="2">
    <source>
        <dbReference type="ARBA" id="ARBA00022475"/>
    </source>
</evidence>
<evidence type="ECO:0000256" key="1">
    <source>
        <dbReference type="ARBA" id="ARBA00004236"/>
    </source>
</evidence>
<feature type="domain" description="Methyl-accepting transducer" evidence="11">
    <location>
        <begin position="131"/>
        <end position="367"/>
    </location>
</feature>
<evidence type="ECO:0000256" key="8">
    <source>
        <dbReference type="ARBA" id="ARBA00029447"/>
    </source>
</evidence>